<gene>
    <name evidence="1" type="ORF">J2S02_002405</name>
</gene>
<protein>
    <submittedName>
        <fullName evidence="1">Uncharacterized protein</fullName>
    </submittedName>
</protein>
<evidence type="ECO:0000313" key="1">
    <source>
        <dbReference type="EMBL" id="MDQ0226060.1"/>
    </source>
</evidence>
<comment type="caution">
    <text evidence="1">The sequence shown here is derived from an EMBL/GenBank/DDBJ whole genome shotgun (WGS) entry which is preliminary data.</text>
</comment>
<evidence type="ECO:0000313" key="2">
    <source>
        <dbReference type="Proteomes" id="UP001232245"/>
    </source>
</evidence>
<accession>A0ABT9Z1D5</accession>
<dbReference type="RefSeq" id="WP_174880224.1">
    <property type="nucleotide sequence ID" value="NZ_CADEPK010000118.1"/>
</dbReference>
<name>A0ABT9Z1D5_9BACI</name>
<dbReference type="Proteomes" id="UP001232245">
    <property type="component" value="Unassembled WGS sequence"/>
</dbReference>
<keyword evidence="2" id="KW-1185">Reference proteome</keyword>
<proteinExistence type="predicted"/>
<reference evidence="1 2" key="1">
    <citation type="submission" date="2023-07" db="EMBL/GenBank/DDBJ databases">
        <title>Genomic Encyclopedia of Type Strains, Phase IV (KMG-IV): sequencing the most valuable type-strain genomes for metagenomic binning, comparative biology and taxonomic classification.</title>
        <authorList>
            <person name="Goeker M."/>
        </authorList>
    </citation>
    <scope>NUCLEOTIDE SEQUENCE [LARGE SCALE GENOMIC DNA]</scope>
    <source>
        <strain evidence="1 2">DSM 17723</strain>
    </source>
</reference>
<organism evidence="1 2">
    <name type="scientific">Metabacillus niabensis</name>
    <dbReference type="NCBI Taxonomy" id="324854"/>
    <lineage>
        <taxon>Bacteria</taxon>
        <taxon>Bacillati</taxon>
        <taxon>Bacillota</taxon>
        <taxon>Bacilli</taxon>
        <taxon>Bacillales</taxon>
        <taxon>Bacillaceae</taxon>
        <taxon>Metabacillus</taxon>
    </lineage>
</organism>
<sequence>MTFQMTDEVIERVFFKDGSLRDIYVQACNLNDWQKFYDWIRTSSWNILLYKDDQLVEYKGKFVDYLFKEKKNHHIRLTIPINGILINCYFFSEDEIEFDIDPKEINNVYDANTVFEFMKSLAKILGKQCILSEENTPEIPLVTFYSDGSMISKL</sequence>
<dbReference type="EMBL" id="JAUSTZ010000004">
    <property type="protein sequence ID" value="MDQ0226060.1"/>
    <property type="molecule type" value="Genomic_DNA"/>
</dbReference>